<evidence type="ECO:0000259" key="7">
    <source>
        <dbReference type="PROSITE" id="PS50110"/>
    </source>
</evidence>
<protein>
    <recommendedName>
        <fullName evidence="10">Response regulatory domain-containing protein</fullName>
    </recommendedName>
</protein>
<keyword evidence="2 5" id="KW-0597">Phosphoprotein</keyword>
<evidence type="ECO:0000256" key="4">
    <source>
        <dbReference type="ARBA" id="ARBA00023125"/>
    </source>
</evidence>
<dbReference type="PANTHER" id="PTHR42713:SF3">
    <property type="entry name" value="TRANSCRIPTIONAL REGULATORY PROTEIN HPTR"/>
    <property type="match status" value="1"/>
</dbReference>
<dbReference type="PROSITE" id="PS01124">
    <property type="entry name" value="HTH_ARAC_FAMILY_2"/>
    <property type="match status" value="1"/>
</dbReference>
<evidence type="ECO:0000256" key="2">
    <source>
        <dbReference type="ARBA" id="ARBA00022553"/>
    </source>
</evidence>
<dbReference type="InterPro" id="IPR011006">
    <property type="entry name" value="CheY-like_superfamily"/>
</dbReference>
<sequence length="475" mass="53682">MKVLVVDDEQHAREAVKLLVDWSGHGFEQLLEADNGEEAKRLITEHRPELVLTDMHMPIADGKALMEWIAGHYPGTQTIVISGFSDFDYMRHTVKYGGSDYLLKPLEPDQLNEAVRKSTDLIRARKEALLRQSAHNIERNQYKPVYWDSVFTRLATEPSVNVPLAEQLGKEFGCPTGGAPCVAVVCGLNPSPVSLLKRFRGDSELLAFAVANVLNDFVRLQWQAGYAFRLAGGTDAVVMLFWDGFDRLSERLEKLQSALSRTMNAPMHFALSLPQPCPKGLRVAVQQAKEALAGRNLLDPRTLIHSYRPRSSSAAVRPHLSDVEEALRLAVVSRSEEEIASALRRWTSELQAMDKITPADVAAWEQEYRILKSKWLQSLFRGVAPAEDAPAASMEELPVVYDEEGMFLTGEMERRLIRTLSRMSEALSVRKRSERSVIAEILQYIDQHLDKDLSLFNVAGRFYLSREYISRRFKQ</sequence>
<dbReference type="InterPro" id="IPR018060">
    <property type="entry name" value="HTH_AraC"/>
</dbReference>
<dbReference type="Gene3D" id="3.40.50.2300">
    <property type="match status" value="1"/>
</dbReference>
<feature type="domain" description="Response regulatory" evidence="7">
    <location>
        <begin position="2"/>
        <end position="119"/>
    </location>
</feature>
<evidence type="ECO:0000313" key="8">
    <source>
        <dbReference type="EMBL" id="EXX89496.1"/>
    </source>
</evidence>
<dbReference type="SMART" id="SM00448">
    <property type="entry name" value="REC"/>
    <property type="match status" value="1"/>
</dbReference>
<dbReference type="CDD" id="cd17536">
    <property type="entry name" value="REC_YesN-like"/>
    <property type="match status" value="1"/>
</dbReference>
<accession>A0A9W5W7E6</accession>
<evidence type="ECO:0000256" key="3">
    <source>
        <dbReference type="ARBA" id="ARBA00023012"/>
    </source>
</evidence>
<feature type="domain" description="HTH araC/xylS-type" evidence="6">
    <location>
        <begin position="439"/>
        <end position="475"/>
    </location>
</feature>
<evidence type="ECO:0000256" key="5">
    <source>
        <dbReference type="PROSITE-ProRule" id="PRU00169"/>
    </source>
</evidence>
<reference evidence="8 9" key="1">
    <citation type="submission" date="2014-02" db="EMBL/GenBank/DDBJ databases">
        <title>Genome sequence of Paenibacillus darwinianus reveals adaptive mechanisms for survival in Antarctic soils.</title>
        <authorList>
            <person name="Dsouza M."/>
            <person name="Taylor M.W."/>
            <person name="Turner S.J."/>
            <person name="Aislabie J."/>
        </authorList>
    </citation>
    <scope>NUCLEOTIDE SEQUENCE [LARGE SCALE GENOMIC DNA]</scope>
    <source>
        <strain evidence="8 9">CE1</strain>
    </source>
</reference>
<dbReference type="SUPFAM" id="SSF52172">
    <property type="entry name" value="CheY-like"/>
    <property type="match status" value="1"/>
</dbReference>
<dbReference type="OrthoDB" id="159632at2"/>
<evidence type="ECO:0008006" key="10">
    <source>
        <dbReference type="Google" id="ProtNLM"/>
    </source>
</evidence>
<feature type="modified residue" description="4-aspartylphosphate" evidence="5">
    <location>
        <position position="54"/>
    </location>
</feature>
<dbReference type="EMBL" id="JFHU01000094">
    <property type="protein sequence ID" value="EXX89496.1"/>
    <property type="molecule type" value="Genomic_DNA"/>
</dbReference>
<dbReference type="RefSeq" id="WP_036586065.1">
    <property type="nucleotide sequence ID" value="NZ_KK082115.1"/>
</dbReference>
<dbReference type="Pfam" id="PF00072">
    <property type="entry name" value="Response_reg"/>
    <property type="match status" value="1"/>
</dbReference>
<dbReference type="GO" id="GO:0000160">
    <property type="term" value="P:phosphorelay signal transduction system"/>
    <property type="evidence" value="ECO:0007669"/>
    <property type="project" value="UniProtKB-KW"/>
</dbReference>
<name>A0A9W5W7E6_9BACL</name>
<gene>
    <name evidence="8" type="ORF">BG53_15580</name>
</gene>
<organism evidence="8 9">
    <name type="scientific">Paenibacillus darwinianus</name>
    <dbReference type="NCBI Taxonomy" id="1380763"/>
    <lineage>
        <taxon>Bacteria</taxon>
        <taxon>Bacillati</taxon>
        <taxon>Bacillota</taxon>
        <taxon>Bacilli</taxon>
        <taxon>Bacillales</taxon>
        <taxon>Paenibacillaceae</taxon>
        <taxon>Paenibacillus</taxon>
    </lineage>
</organism>
<dbReference type="Proteomes" id="UP000053750">
    <property type="component" value="Unassembled WGS sequence"/>
</dbReference>
<evidence type="ECO:0000256" key="1">
    <source>
        <dbReference type="ARBA" id="ARBA00022490"/>
    </source>
</evidence>
<evidence type="ECO:0000313" key="9">
    <source>
        <dbReference type="Proteomes" id="UP000053750"/>
    </source>
</evidence>
<dbReference type="GO" id="GO:0043565">
    <property type="term" value="F:sequence-specific DNA binding"/>
    <property type="evidence" value="ECO:0007669"/>
    <property type="project" value="InterPro"/>
</dbReference>
<dbReference type="AlphaFoldDB" id="A0A9W5W7E6"/>
<keyword evidence="1" id="KW-0963">Cytoplasm</keyword>
<proteinExistence type="predicted"/>
<keyword evidence="3" id="KW-0902">Two-component regulatory system</keyword>
<comment type="caution">
    <text evidence="8">The sequence shown here is derived from an EMBL/GenBank/DDBJ whole genome shotgun (WGS) entry which is preliminary data.</text>
</comment>
<keyword evidence="9" id="KW-1185">Reference proteome</keyword>
<dbReference type="GO" id="GO:0003700">
    <property type="term" value="F:DNA-binding transcription factor activity"/>
    <property type="evidence" value="ECO:0007669"/>
    <property type="project" value="InterPro"/>
</dbReference>
<keyword evidence="4" id="KW-0238">DNA-binding</keyword>
<evidence type="ECO:0000259" key="6">
    <source>
        <dbReference type="PROSITE" id="PS01124"/>
    </source>
</evidence>
<dbReference type="InterPro" id="IPR051552">
    <property type="entry name" value="HptR"/>
</dbReference>
<dbReference type="PANTHER" id="PTHR42713">
    <property type="entry name" value="HISTIDINE KINASE-RELATED"/>
    <property type="match status" value="1"/>
</dbReference>
<dbReference type="PROSITE" id="PS50110">
    <property type="entry name" value="RESPONSE_REGULATORY"/>
    <property type="match status" value="1"/>
</dbReference>
<dbReference type="Gene3D" id="1.10.10.60">
    <property type="entry name" value="Homeodomain-like"/>
    <property type="match status" value="1"/>
</dbReference>
<dbReference type="InterPro" id="IPR001789">
    <property type="entry name" value="Sig_transdc_resp-reg_receiver"/>
</dbReference>